<keyword evidence="1" id="KW-1133">Transmembrane helix</keyword>
<comment type="caution">
    <text evidence="2">The sequence shown here is derived from an EMBL/GenBank/DDBJ whole genome shotgun (WGS) entry which is preliminary data.</text>
</comment>
<keyword evidence="3" id="KW-1185">Reference proteome</keyword>
<reference evidence="2 3" key="1">
    <citation type="submission" date="2024-05" db="EMBL/GenBank/DDBJ databases">
        <authorList>
            <person name="Wallberg A."/>
        </authorList>
    </citation>
    <scope>NUCLEOTIDE SEQUENCE [LARGE SCALE GENOMIC DNA]</scope>
</reference>
<evidence type="ECO:0000313" key="3">
    <source>
        <dbReference type="Proteomes" id="UP001497623"/>
    </source>
</evidence>
<gene>
    <name evidence="2" type="ORF">MNOR_LOCUS13418</name>
</gene>
<accession>A0AAV2QKY0</accession>
<name>A0AAV2QKY0_MEGNR</name>
<proteinExistence type="predicted"/>
<sequence length="141" mass="15977">MRENHCFHWLWRRFGLTSKQYGVLIGLLNGGVNGVGDGAEWLDEGCGGCSRQEPTSGYFIFSNITLRPLTVSRNVLHYSLHTVVKFQLTKANFHGLFCKLLQASRWHRFLLIVTVAAYGCCCCCGWYCGLDTAVLHLNMWL</sequence>
<dbReference type="EMBL" id="CAXKWB010007665">
    <property type="protein sequence ID" value="CAL4087999.1"/>
    <property type="molecule type" value="Genomic_DNA"/>
</dbReference>
<keyword evidence="1" id="KW-0812">Transmembrane</keyword>
<dbReference type="Proteomes" id="UP001497623">
    <property type="component" value="Unassembled WGS sequence"/>
</dbReference>
<feature type="transmembrane region" description="Helical" evidence="1">
    <location>
        <begin position="109"/>
        <end position="129"/>
    </location>
</feature>
<evidence type="ECO:0000313" key="2">
    <source>
        <dbReference type="EMBL" id="CAL4087999.1"/>
    </source>
</evidence>
<evidence type="ECO:0000256" key="1">
    <source>
        <dbReference type="SAM" id="Phobius"/>
    </source>
</evidence>
<dbReference type="AlphaFoldDB" id="A0AAV2QKY0"/>
<protein>
    <submittedName>
        <fullName evidence="2">Uncharacterized protein</fullName>
    </submittedName>
</protein>
<keyword evidence="1" id="KW-0472">Membrane</keyword>
<organism evidence="2 3">
    <name type="scientific">Meganyctiphanes norvegica</name>
    <name type="common">Northern krill</name>
    <name type="synonym">Thysanopoda norvegica</name>
    <dbReference type="NCBI Taxonomy" id="48144"/>
    <lineage>
        <taxon>Eukaryota</taxon>
        <taxon>Metazoa</taxon>
        <taxon>Ecdysozoa</taxon>
        <taxon>Arthropoda</taxon>
        <taxon>Crustacea</taxon>
        <taxon>Multicrustacea</taxon>
        <taxon>Malacostraca</taxon>
        <taxon>Eumalacostraca</taxon>
        <taxon>Eucarida</taxon>
        <taxon>Euphausiacea</taxon>
        <taxon>Euphausiidae</taxon>
        <taxon>Meganyctiphanes</taxon>
    </lineage>
</organism>